<organism evidence="2 3">
    <name type="scientific">Ceratitis capitata</name>
    <name type="common">Mediterranean fruit fly</name>
    <name type="synonym">Tephritis capitata</name>
    <dbReference type="NCBI Taxonomy" id="7213"/>
    <lineage>
        <taxon>Eukaryota</taxon>
        <taxon>Metazoa</taxon>
        <taxon>Ecdysozoa</taxon>
        <taxon>Arthropoda</taxon>
        <taxon>Hexapoda</taxon>
        <taxon>Insecta</taxon>
        <taxon>Pterygota</taxon>
        <taxon>Neoptera</taxon>
        <taxon>Endopterygota</taxon>
        <taxon>Diptera</taxon>
        <taxon>Brachycera</taxon>
        <taxon>Muscomorpha</taxon>
        <taxon>Tephritoidea</taxon>
        <taxon>Tephritidae</taxon>
        <taxon>Ceratitis</taxon>
        <taxon>Ceratitis</taxon>
    </lineage>
</organism>
<reference evidence="2" key="1">
    <citation type="submission" date="2020-11" db="EMBL/GenBank/DDBJ databases">
        <authorList>
            <person name="Whitehead M."/>
        </authorList>
    </citation>
    <scope>NUCLEOTIDE SEQUENCE</scope>
    <source>
        <strain evidence="2">EGII</strain>
    </source>
</reference>
<evidence type="ECO:0000313" key="3">
    <source>
        <dbReference type="Proteomes" id="UP000606786"/>
    </source>
</evidence>
<evidence type="ECO:0000313" key="2">
    <source>
        <dbReference type="EMBL" id="CAD6999450.1"/>
    </source>
</evidence>
<comment type="caution">
    <text evidence="2">The sequence shown here is derived from an EMBL/GenBank/DDBJ whole genome shotgun (WGS) entry which is preliminary data.</text>
</comment>
<dbReference type="Proteomes" id="UP000606786">
    <property type="component" value="Unassembled WGS sequence"/>
</dbReference>
<feature type="transmembrane region" description="Helical" evidence="1">
    <location>
        <begin position="58"/>
        <end position="77"/>
    </location>
</feature>
<feature type="transmembrane region" description="Helical" evidence="1">
    <location>
        <begin position="27"/>
        <end position="52"/>
    </location>
</feature>
<keyword evidence="1" id="KW-0472">Membrane</keyword>
<accession>A0A811UL04</accession>
<proteinExistence type="predicted"/>
<name>A0A811UL04_CERCA</name>
<protein>
    <submittedName>
        <fullName evidence="2">(Mediterranean fruit fly) hypothetical protein</fullName>
    </submittedName>
</protein>
<keyword evidence="1" id="KW-0812">Transmembrane</keyword>
<evidence type="ECO:0000256" key="1">
    <source>
        <dbReference type="SAM" id="Phobius"/>
    </source>
</evidence>
<keyword evidence="1" id="KW-1133">Transmembrane helix</keyword>
<keyword evidence="3" id="KW-1185">Reference proteome</keyword>
<dbReference type="AlphaFoldDB" id="A0A811UL04"/>
<gene>
    <name evidence="2" type="ORF">CCAP1982_LOCUS7974</name>
</gene>
<dbReference type="EMBL" id="CAJHJT010000012">
    <property type="protein sequence ID" value="CAD6999450.1"/>
    <property type="molecule type" value="Genomic_DNA"/>
</dbReference>
<sequence>MHSKLGEIQQCTAQQQQQRLLPALAHLLYKFSLLLLLLVLLLFGVAFALLVYQLFVKTFSFFVVFVFHFFVIFFPFWSKAQSGISLVSTSPAAVNIHLKGYPFCGCRSRELYFVMCQTKPTDKTCSVLVISQ</sequence>